<organism evidence="7 8">
    <name type="scientific">Siphonobacter curvatus</name>
    <dbReference type="NCBI Taxonomy" id="2094562"/>
    <lineage>
        <taxon>Bacteria</taxon>
        <taxon>Pseudomonadati</taxon>
        <taxon>Bacteroidota</taxon>
        <taxon>Cytophagia</taxon>
        <taxon>Cytophagales</taxon>
        <taxon>Cytophagaceae</taxon>
        <taxon>Siphonobacter</taxon>
    </lineage>
</organism>
<feature type="domain" description="Amine oxidase" evidence="6">
    <location>
        <begin position="12"/>
        <end position="483"/>
    </location>
</feature>
<evidence type="ECO:0000256" key="5">
    <source>
        <dbReference type="RuleBase" id="RU362075"/>
    </source>
</evidence>
<evidence type="ECO:0000256" key="4">
    <source>
        <dbReference type="ARBA" id="ARBA00023002"/>
    </source>
</evidence>
<comment type="similarity">
    <text evidence="2 5">Belongs to the carotenoid/retinoid oxidoreductase family.</text>
</comment>
<dbReference type="Gene3D" id="3.50.50.60">
    <property type="entry name" value="FAD/NAD(P)-binding domain"/>
    <property type="match status" value="2"/>
</dbReference>
<dbReference type="InterPro" id="IPR036188">
    <property type="entry name" value="FAD/NAD-bd_sf"/>
</dbReference>
<evidence type="ECO:0000256" key="1">
    <source>
        <dbReference type="ARBA" id="ARBA00004829"/>
    </source>
</evidence>
<dbReference type="GO" id="GO:0016491">
    <property type="term" value="F:oxidoreductase activity"/>
    <property type="evidence" value="ECO:0007669"/>
    <property type="project" value="UniProtKB-KW"/>
</dbReference>
<keyword evidence="3 5" id="KW-0125">Carotenoid biosynthesis</keyword>
<comment type="pathway">
    <text evidence="1 5">Carotenoid biosynthesis.</text>
</comment>
<proteinExistence type="inferred from homology"/>
<dbReference type="Pfam" id="PF01593">
    <property type="entry name" value="Amino_oxidase"/>
    <property type="match status" value="1"/>
</dbReference>
<name>A0A2S7ISB1_9BACT</name>
<sequence length="491" mass="55091">MNQTAAVIGAGIGGIATAIRLAVKGYPVTVFEANTYPGGKLSAFEEKGYRFDAGPSLFTMPQLVEELFILAGEDPREHFTYERLPDICHYFWDDGTWLTASANPDQFAQEVEQTLGEPAAHVRNFLQHSAFQYDITEQLFLKDSLHKASTWLSRKALRGYLNFPRLGVLGTMNQANEQRFQQTKVVQLFNRYATYNGSDPYQTPALLNMIPHLEYNIGAYFPKKGMVSITESLIALAERKGVQFRYQSKVERIQVRDGKAVGVVVQGQEIPCSIVVSNMDITPTYRKLLPTEKAPERTLQQPRSGSGLIFYWGVRREFAELGVHNIFFSNDYKAEFEHQFQYKTIYYDPTVYLHISSKIKKDDAPAGGENWFVLINAPANEGQDWDTIIAQTRQAILAKVSRSLGVDIEPFIESESILDPRSIELRTSSYQGALYGTSSNNRFAAFLRHPNFSSRIKNLYFVGGSVHPGGGIPLCLFSARIVAGMVPETSS</sequence>
<dbReference type="RefSeq" id="WP_104712997.1">
    <property type="nucleotide sequence ID" value="NZ_PTRA01000001.1"/>
</dbReference>
<evidence type="ECO:0000259" key="6">
    <source>
        <dbReference type="Pfam" id="PF01593"/>
    </source>
</evidence>
<dbReference type="GO" id="GO:0016117">
    <property type="term" value="P:carotenoid biosynthetic process"/>
    <property type="evidence" value="ECO:0007669"/>
    <property type="project" value="UniProtKB-KW"/>
</dbReference>
<dbReference type="OrthoDB" id="9774675at2"/>
<dbReference type="NCBIfam" id="NF042421">
    <property type="entry name" value="hydcarot_desat_CrtD"/>
    <property type="match status" value="1"/>
</dbReference>
<protein>
    <submittedName>
        <fullName evidence="7">Phytoene desaturase</fullName>
    </submittedName>
</protein>
<evidence type="ECO:0000313" key="8">
    <source>
        <dbReference type="Proteomes" id="UP000239590"/>
    </source>
</evidence>
<dbReference type="AlphaFoldDB" id="A0A2S7ISB1"/>
<dbReference type="NCBIfam" id="TIGR02734">
    <property type="entry name" value="crtI_fam"/>
    <property type="match status" value="1"/>
</dbReference>
<dbReference type="PANTHER" id="PTHR43734:SF7">
    <property type="entry name" value="4,4'-DIAPONEUROSPORENE OXYGENASE"/>
    <property type="match status" value="1"/>
</dbReference>
<evidence type="ECO:0000313" key="7">
    <source>
        <dbReference type="EMBL" id="PQA60572.1"/>
    </source>
</evidence>
<dbReference type="InterPro" id="IPR002937">
    <property type="entry name" value="Amino_oxidase"/>
</dbReference>
<keyword evidence="8" id="KW-1185">Reference proteome</keyword>
<gene>
    <name evidence="7" type="ORF">C5O19_13435</name>
</gene>
<comment type="caution">
    <text evidence="7">The sequence shown here is derived from an EMBL/GenBank/DDBJ whole genome shotgun (WGS) entry which is preliminary data.</text>
</comment>
<reference evidence="8" key="1">
    <citation type="submission" date="2018-02" db="EMBL/GenBank/DDBJ databases">
        <title>Genome sequencing of Solimonas sp. HR-BB.</title>
        <authorList>
            <person name="Lee Y."/>
            <person name="Jeon C.O."/>
        </authorList>
    </citation>
    <scope>NUCLEOTIDE SEQUENCE [LARGE SCALE GENOMIC DNA]</scope>
    <source>
        <strain evidence="8">HR-U</strain>
    </source>
</reference>
<accession>A0A2S7ISB1</accession>
<keyword evidence="4 5" id="KW-0560">Oxidoreductase</keyword>
<dbReference type="SUPFAM" id="SSF51905">
    <property type="entry name" value="FAD/NAD(P)-binding domain"/>
    <property type="match status" value="1"/>
</dbReference>
<evidence type="ECO:0000256" key="2">
    <source>
        <dbReference type="ARBA" id="ARBA00006046"/>
    </source>
</evidence>
<dbReference type="PANTHER" id="PTHR43734">
    <property type="entry name" value="PHYTOENE DESATURASE"/>
    <property type="match status" value="1"/>
</dbReference>
<dbReference type="Proteomes" id="UP000239590">
    <property type="component" value="Unassembled WGS sequence"/>
</dbReference>
<dbReference type="InterPro" id="IPR014105">
    <property type="entry name" value="Carotenoid/retinoid_OxRdtase"/>
</dbReference>
<evidence type="ECO:0000256" key="3">
    <source>
        <dbReference type="ARBA" id="ARBA00022746"/>
    </source>
</evidence>
<dbReference type="EMBL" id="PTRA01000001">
    <property type="protein sequence ID" value="PQA60572.1"/>
    <property type="molecule type" value="Genomic_DNA"/>
</dbReference>
<dbReference type="InterPro" id="IPR054840">
    <property type="entry name" value="hydcarot_desat_CrtD"/>
</dbReference>